<dbReference type="FunFam" id="3.30.160.60:FF:000311">
    <property type="entry name" value="protein odd-skipped-related 2 isoform X1"/>
    <property type="match status" value="1"/>
</dbReference>
<feature type="domain" description="C2H2-type" evidence="11">
    <location>
        <begin position="296"/>
        <end position="323"/>
    </location>
</feature>
<keyword evidence="3" id="KW-0479">Metal-binding</keyword>
<dbReference type="Gene3D" id="3.30.160.60">
    <property type="entry name" value="Classic Zinc Finger"/>
    <property type="match status" value="3"/>
</dbReference>
<dbReference type="Pfam" id="PF00096">
    <property type="entry name" value="zf-C2H2"/>
    <property type="match status" value="3"/>
</dbReference>
<evidence type="ECO:0000256" key="8">
    <source>
        <dbReference type="ARBA" id="ARBA00023163"/>
    </source>
</evidence>
<dbReference type="SMART" id="SM00355">
    <property type="entry name" value="ZnF_C2H2"/>
    <property type="match status" value="3"/>
</dbReference>
<evidence type="ECO:0000256" key="7">
    <source>
        <dbReference type="ARBA" id="ARBA00023015"/>
    </source>
</evidence>
<protein>
    <submittedName>
        <fullName evidence="13">C2H2-type domain-containing protein</fullName>
    </submittedName>
</protein>
<dbReference type="InterPro" id="IPR013087">
    <property type="entry name" value="Znf_C2H2_type"/>
</dbReference>
<evidence type="ECO:0000256" key="5">
    <source>
        <dbReference type="ARBA" id="ARBA00022771"/>
    </source>
</evidence>
<keyword evidence="9" id="KW-0539">Nucleus</keyword>
<keyword evidence="4" id="KW-0677">Repeat</keyword>
<evidence type="ECO:0000259" key="11">
    <source>
        <dbReference type="PROSITE" id="PS50157"/>
    </source>
</evidence>
<keyword evidence="7" id="KW-0805">Transcription regulation</keyword>
<dbReference type="PANTHER" id="PTHR14196">
    <property type="entry name" value="ODD-SKIPPED - RELATED"/>
    <property type="match status" value="1"/>
</dbReference>
<evidence type="ECO:0000256" key="3">
    <source>
        <dbReference type="ARBA" id="ARBA00022723"/>
    </source>
</evidence>
<dbReference type="PANTHER" id="PTHR14196:SF0">
    <property type="entry name" value="PROTEIN BOWEL"/>
    <property type="match status" value="1"/>
</dbReference>
<dbReference type="PROSITE" id="PS00028">
    <property type="entry name" value="ZINC_FINGER_C2H2_1"/>
    <property type="match status" value="3"/>
</dbReference>
<dbReference type="SUPFAM" id="SSF57667">
    <property type="entry name" value="beta-beta-alpha zinc fingers"/>
    <property type="match status" value="2"/>
</dbReference>
<name>A0A915PHM7_9BILA</name>
<dbReference type="InterPro" id="IPR050717">
    <property type="entry name" value="C2H2-ZF_Transcription_Reg"/>
</dbReference>
<feature type="domain" description="C2H2-type" evidence="11">
    <location>
        <begin position="240"/>
        <end position="267"/>
    </location>
</feature>
<evidence type="ECO:0000256" key="1">
    <source>
        <dbReference type="ARBA" id="ARBA00004123"/>
    </source>
</evidence>
<dbReference type="InterPro" id="IPR036236">
    <property type="entry name" value="Znf_C2H2_sf"/>
</dbReference>
<feature type="domain" description="C2H2-type" evidence="11">
    <location>
        <begin position="268"/>
        <end position="295"/>
    </location>
</feature>
<comment type="subcellular location">
    <subcellularLocation>
        <location evidence="1">Nucleus</location>
    </subcellularLocation>
</comment>
<keyword evidence="2" id="KW-0217">Developmental protein</keyword>
<accession>A0A915PHM7</accession>
<evidence type="ECO:0000256" key="10">
    <source>
        <dbReference type="PROSITE-ProRule" id="PRU00042"/>
    </source>
</evidence>
<keyword evidence="5 10" id="KW-0863">Zinc-finger</keyword>
<dbReference type="WBParaSite" id="sdigi.contig168.g5560.t1">
    <property type="protein sequence ID" value="sdigi.contig168.g5560.t1"/>
    <property type="gene ID" value="sdigi.contig168.g5560"/>
</dbReference>
<keyword evidence="12" id="KW-1185">Reference proteome</keyword>
<proteinExistence type="predicted"/>
<organism evidence="12 13">
    <name type="scientific">Setaria digitata</name>
    <dbReference type="NCBI Taxonomy" id="48799"/>
    <lineage>
        <taxon>Eukaryota</taxon>
        <taxon>Metazoa</taxon>
        <taxon>Ecdysozoa</taxon>
        <taxon>Nematoda</taxon>
        <taxon>Chromadorea</taxon>
        <taxon>Rhabditida</taxon>
        <taxon>Spirurina</taxon>
        <taxon>Spiruromorpha</taxon>
        <taxon>Filarioidea</taxon>
        <taxon>Setariidae</taxon>
        <taxon>Setaria</taxon>
    </lineage>
</organism>
<keyword evidence="6" id="KW-0862">Zinc</keyword>
<dbReference type="PROSITE" id="PS50157">
    <property type="entry name" value="ZINC_FINGER_C2H2_2"/>
    <property type="match status" value="3"/>
</dbReference>
<reference evidence="13" key="1">
    <citation type="submission" date="2022-11" db="UniProtKB">
        <authorList>
            <consortium name="WormBaseParasite"/>
        </authorList>
    </citation>
    <scope>IDENTIFICATION</scope>
</reference>
<dbReference type="GO" id="GO:0008270">
    <property type="term" value="F:zinc ion binding"/>
    <property type="evidence" value="ECO:0007669"/>
    <property type="project" value="UniProtKB-KW"/>
</dbReference>
<sequence length="357" mass="42031">MSNCAISLETSSDRAFRLHVIYATQMWKRLMTDEHICGKRNMIDCGHTNNYSNILEKVAQLVRYWMLHNRAIAEIQMRPPQGQHPFANFMPVTEAQPTPPVPPTPTIFPNQYTSEHWNRYYMHLYRQMMLAQFSAADAQRQQAIHFHQQMAVKAAVEENGRNTSEVRCNEHPKFDFTQLAKSIENETEMAKAVKGNDRLTRSCLPNTSTASITTTNDLNKPWFLLPKRSTGRGCRPKKEFICKFCNRRFTKSYNLLIHERTHTDERPYDCDICGKAFRRQDHLRDHRFIHSKDKPFKCDICQKGFCQSRTLQVHRISHNNSLDIEQRRSRKSQHSEERIRVVKKNMVLPMMVKSRQY</sequence>
<evidence type="ECO:0000256" key="9">
    <source>
        <dbReference type="ARBA" id="ARBA00023242"/>
    </source>
</evidence>
<evidence type="ECO:0000313" key="12">
    <source>
        <dbReference type="Proteomes" id="UP000887581"/>
    </source>
</evidence>
<dbReference type="FunFam" id="3.30.160.60:FF:000958">
    <property type="entry name" value="Odd skipped"/>
    <property type="match status" value="1"/>
</dbReference>
<dbReference type="GO" id="GO:0000977">
    <property type="term" value="F:RNA polymerase II transcription regulatory region sequence-specific DNA binding"/>
    <property type="evidence" value="ECO:0007669"/>
    <property type="project" value="TreeGrafter"/>
</dbReference>
<dbReference type="Proteomes" id="UP000887581">
    <property type="component" value="Unplaced"/>
</dbReference>
<keyword evidence="8" id="KW-0804">Transcription</keyword>
<dbReference type="AlphaFoldDB" id="A0A915PHM7"/>
<evidence type="ECO:0000256" key="4">
    <source>
        <dbReference type="ARBA" id="ARBA00022737"/>
    </source>
</evidence>
<evidence type="ECO:0000256" key="2">
    <source>
        <dbReference type="ARBA" id="ARBA00022473"/>
    </source>
</evidence>
<dbReference type="GO" id="GO:0000981">
    <property type="term" value="F:DNA-binding transcription factor activity, RNA polymerase II-specific"/>
    <property type="evidence" value="ECO:0007669"/>
    <property type="project" value="TreeGrafter"/>
</dbReference>
<dbReference type="FunFam" id="3.30.160.60:FF:000003">
    <property type="entry name" value="Zinc finger protein 3 homolog"/>
    <property type="match status" value="1"/>
</dbReference>
<evidence type="ECO:0000256" key="6">
    <source>
        <dbReference type="ARBA" id="ARBA00022833"/>
    </source>
</evidence>
<evidence type="ECO:0000313" key="13">
    <source>
        <dbReference type="WBParaSite" id="sdigi.contig168.g5560.t1"/>
    </source>
</evidence>
<dbReference type="GO" id="GO:0005634">
    <property type="term" value="C:nucleus"/>
    <property type="evidence" value="ECO:0007669"/>
    <property type="project" value="UniProtKB-SubCell"/>
</dbReference>